<sequence>MATLVETGSFMTTAVNPKYANSRNGMPSLDRSPPTLLHNAPPESNMPVAGFPADHTAECDKGTLEGASTAQHLSGEQVRGSHASDYENLHYYAGESGRLEDTGSSSGVSDAGVASMMEDVAQDSPGEKKWSYTPPSQAPSSIRDQSSKSQQPNNSNNPQRYYEATMAAMGGHGADTQDSKPNTPQNSAMLLHKVSGPVLLPAGVLTNANMAMNKNNYTTANPFSEGQSGGATNFYMSPDASLVTSCCTTATQTPSNTPPPHALTNPAAYFQPPRPVNPVLYSALGSLEINANGSFNHKIAMASILNQNQAAKNNILQQTSQLSLYYNQRADNSTANKIAPVSTFQINTQQTNFPAKILPQDVPYEEEKSEMCDAKFQNMTIGDEKENESKITEPEARFNPSEKEEYHLIKDYQNNPLPRLHASSNDLAGEGGSQLLKAQKKAEKHRVSSKRVTIDANASAIPQQHQQAQPRIELFRPFGDAYTPRMDKKKKIEYKPPQMRTPVQKMSSTMGTISRPNFRDALRRVAMILQQHIVKIEDRFERMKGHDEKGLFLSSMKDAFSEDRFATPRYKCSMPRVPMARPGLICAQRQIRVKHTIPTSNEIYEFAHQLFKAVQLSSECSIVCLIYVERLMEMGKVPLLACTWRPIFMCGLLLASKVWQDLSSWNIEFALVYPQYSVDAINRLEKLFLSKVKWELYISSSLYAKYYFALRSLLEKQDFRNRYNRMVGGVGSVKASEALQIQKRTQAVKEEVISQLSRSM</sequence>
<dbReference type="AlphaFoldDB" id="A0A6V2DUX9"/>
<dbReference type="Gene3D" id="1.10.472.10">
    <property type="entry name" value="Cyclin-like"/>
    <property type="match status" value="1"/>
</dbReference>
<dbReference type="PANTHER" id="PTHR14248">
    <property type="entry name" value="CYCLIN Y, ISOFORM A"/>
    <property type="match status" value="1"/>
</dbReference>
<feature type="region of interest" description="Disordered" evidence="1">
    <location>
        <begin position="121"/>
        <end position="159"/>
    </location>
</feature>
<dbReference type="InterPro" id="IPR036915">
    <property type="entry name" value="Cyclin-like_sf"/>
</dbReference>
<evidence type="ECO:0000259" key="2">
    <source>
        <dbReference type="Pfam" id="PF00134"/>
    </source>
</evidence>
<evidence type="ECO:0000313" key="4">
    <source>
        <dbReference type="EMBL" id="CAE4600786.1"/>
    </source>
</evidence>
<feature type="compositionally biased region" description="Low complexity" evidence="1">
    <location>
        <begin position="147"/>
        <end position="159"/>
    </location>
</feature>
<dbReference type="SUPFAM" id="SSF47954">
    <property type="entry name" value="Cyclin-like"/>
    <property type="match status" value="1"/>
</dbReference>
<evidence type="ECO:0000256" key="1">
    <source>
        <dbReference type="SAM" id="MobiDB-lite"/>
    </source>
</evidence>
<dbReference type="CDD" id="cd20540">
    <property type="entry name" value="CYCLIN_CCNY_like"/>
    <property type="match status" value="1"/>
</dbReference>
<evidence type="ECO:0000313" key="3">
    <source>
        <dbReference type="EMBL" id="CAE4600782.1"/>
    </source>
</evidence>
<dbReference type="InterPro" id="IPR006671">
    <property type="entry name" value="Cyclin_N"/>
</dbReference>
<feature type="compositionally biased region" description="Polar residues" evidence="1">
    <location>
        <begin position="133"/>
        <end position="144"/>
    </location>
</feature>
<dbReference type="EMBL" id="HBNS01014334">
    <property type="protein sequence ID" value="CAE4600786.1"/>
    <property type="molecule type" value="Transcribed_RNA"/>
</dbReference>
<feature type="domain" description="Cyclin N-terminal" evidence="2">
    <location>
        <begin position="603"/>
        <end position="696"/>
    </location>
</feature>
<protein>
    <recommendedName>
        <fullName evidence="2">Cyclin N-terminal domain-containing protein</fullName>
    </recommendedName>
</protein>
<name>A0A6V2DUX9_9STRA</name>
<accession>A0A6V2DUX9</accession>
<organism evidence="4">
    <name type="scientific">Ditylum brightwellii</name>
    <dbReference type="NCBI Taxonomy" id="49249"/>
    <lineage>
        <taxon>Eukaryota</taxon>
        <taxon>Sar</taxon>
        <taxon>Stramenopiles</taxon>
        <taxon>Ochrophyta</taxon>
        <taxon>Bacillariophyta</taxon>
        <taxon>Mediophyceae</taxon>
        <taxon>Lithodesmiophycidae</taxon>
        <taxon>Lithodesmiales</taxon>
        <taxon>Lithodesmiaceae</taxon>
        <taxon>Ditylum</taxon>
    </lineage>
</organism>
<proteinExistence type="predicted"/>
<feature type="region of interest" description="Disordered" evidence="1">
    <location>
        <begin position="15"/>
        <end position="82"/>
    </location>
</feature>
<reference evidence="4" key="1">
    <citation type="submission" date="2021-01" db="EMBL/GenBank/DDBJ databases">
        <authorList>
            <person name="Corre E."/>
            <person name="Pelletier E."/>
            <person name="Niang G."/>
            <person name="Scheremetjew M."/>
            <person name="Finn R."/>
            <person name="Kale V."/>
            <person name="Holt S."/>
            <person name="Cochrane G."/>
            <person name="Meng A."/>
            <person name="Brown T."/>
            <person name="Cohen L."/>
        </authorList>
    </citation>
    <scope>NUCLEOTIDE SEQUENCE</scope>
    <source>
        <strain evidence="4">GSO104</strain>
    </source>
</reference>
<gene>
    <name evidence="3" type="ORF">DBRI00130_LOCUS11540</name>
    <name evidence="4" type="ORF">DBRI00130_LOCUS11542</name>
</gene>
<dbReference type="Pfam" id="PF00134">
    <property type="entry name" value="Cyclin_N"/>
    <property type="match status" value="1"/>
</dbReference>
<dbReference type="EMBL" id="HBNS01014332">
    <property type="protein sequence ID" value="CAE4600782.1"/>
    <property type="molecule type" value="Transcribed_RNA"/>
</dbReference>
<feature type="compositionally biased region" description="Polar residues" evidence="1">
    <location>
        <begin position="15"/>
        <end position="25"/>
    </location>
</feature>